<dbReference type="Proteomes" id="UP000276349">
    <property type="component" value="Unassembled WGS sequence"/>
</dbReference>
<protein>
    <recommendedName>
        <fullName evidence="7">Spore germination protein</fullName>
    </recommendedName>
</protein>
<dbReference type="OrthoDB" id="9772630at2"/>
<keyword evidence="4" id="KW-1133">Transmembrane helix</keyword>
<evidence type="ECO:0000256" key="1">
    <source>
        <dbReference type="ARBA" id="ARBA00004141"/>
    </source>
</evidence>
<sequence>MFDNQSKQHQQLEQNSLLKKKSIDPNLESTIEILKTIYSIPLNSDIKIRNILIGGLNKKASIIYISTISDSKIIEKQVIEPLLSNNDDSKDIENIVSAQSIKTFEKIEDVLSEINKGNAALLVDGYSEAFLIGSSNFQGRAIEKTENEVVLKGPKEAFNEKGSTNISLIRKKIKSENLVVEVITVSQTSKNELYIVYKKDLVNNELLNTIKEKVNSIEVDSIQNLSLMEQYIEERKNSIFPTILYTERPDRAASFIEDGFIVLLMENSPSSLVLPATFWSFFHTSEDYYLRFLYGNFIRILRLLALLITLFIHFMRLSDIFNSVF</sequence>
<dbReference type="GO" id="GO:0009847">
    <property type="term" value="P:spore germination"/>
    <property type="evidence" value="ECO:0007669"/>
    <property type="project" value="InterPro"/>
</dbReference>
<comment type="caution">
    <text evidence="5">The sequence shown here is derived from an EMBL/GenBank/DDBJ whole genome shotgun (WGS) entry which is preliminary data.</text>
</comment>
<dbReference type="EMBL" id="RXNR01000011">
    <property type="protein sequence ID" value="RTQ94462.1"/>
    <property type="molecule type" value="Genomic_DNA"/>
</dbReference>
<evidence type="ECO:0000256" key="4">
    <source>
        <dbReference type="SAM" id="Phobius"/>
    </source>
</evidence>
<evidence type="ECO:0000313" key="5">
    <source>
        <dbReference type="EMBL" id="RTQ94462.1"/>
    </source>
</evidence>
<evidence type="ECO:0000313" key="6">
    <source>
        <dbReference type="Proteomes" id="UP000276349"/>
    </source>
</evidence>
<keyword evidence="6" id="KW-1185">Reference proteome</keyword>
<organism evidence="5 6">
    <name type="scientific">Lysinibacillus telephonicus</name>
    <dbReference type="NCBI Taxonomy" id="1714840"/>
    <lineage>
        <taxon>Bacteria</taxon>
        <taxon>Bacillati</taxon>
        <taxon>Bacillota</taxon>
        <taxon>Bacilli</taxon>
        <taxon>Bacillales</taxon>
        <taxon>Bacillaceae</taxon>
        <taxon>Lysinibacillus</taxon>
    </lineage>
</organism>
<accession>A0A431UV29</accession>
<dbReference type="PANTHER" id="PTHR22550:SF5">
    <property type="entry name" value="LEUCINE ZIPPER PROTEIN 4"/>
    <property type="match status" value="1"/>
</dbReference>
<keyword evidence="3 4" id="KW-0472">Membrane</keyword>
<keyword evidence="4" id="KW-0812">Transmembrane</keyword>
<dbReference type="InterPro" id="IPR004995">
    <property type="entry name" value="Spore_Ger"/>
</dbReference>
<evidence type="ECO:0008006" key="7">
    <source>
        <dbReference type="Google" id="ProtNLM"/>
    </source>
</evidence>
<dbReference type="AlphaFoldDB" id="A0A431UV29"/>
<dbReference type="RefSeq" id="WP_126293445.1">
    <property type="nucleotide sequence ID" value="NZ_JAXUAO010000025.1"/>
</dbReference>
<evidence type="ECO:0000256" key="2">
    <source>
        <dbReference type="ARBA" id="ARBA00005278"/>
    </source>
</evidence>
<proteinExistence type="inferred from homology"/>
<evidence type="ECO:0000256" key="3">
    <source>
        <dbReference type="ARBA" id="ARBA00023136"/>
    </source>
</evidence>
<dbReference type="GO" id="GO:0016020">
    <property type="term" value="C:membrane"/>
    <property type="evidence" value="ECO:0007669"/>
    <property type="project" value="UniProtKB-SubCell"/>
</dbReference>
<dbReference type="Pfam" id="PF03323">
    <property type="entry name" value="GerA"/>
    <property type="match status" value="1"/>
</dbReference>
<feature type="transmembrane region" description="Helical" evidence="4">
    <location>
        <begin position="300"/>
        <end position="317"/>
    </location>
</feature>
<gene>
    <name evidence="5" type="ORF">EKG35_05445</name>
</gene>
<reference evidence="5 6" key="1">
    <citation type="submission" date="2018-12" db="EMBL/GenBank/DDBJ databases">
        <authorList>
            <person name="Yu L."/>
        </authorList>
    </citation>
    <scope>NUCLEOTIDE SEQUENCE [LARGE SCALE GENOMIC DNA]</scope>
    <source>
        <strain evidence="5 6">S5H2222</strain>
    </source>
</reference>
<dbReference type="PANTHER" id="PTHR22550">
    <property type="entry name" value="SPORE GERMINATION PROTEIN"/>
    <property type="match status" value="1"/>
</dbReference>
<comment type="subcellular location">
    <subcellularLocation>
        <location evidence="1">Membrane</location>
        <topology evidence="1">Multi-pass membrane protein</topology>
    </subcellularLocation>
</comment>
<comment type="similarity">
    <text evidence="2">Belongs to the GerABKA family.</text>
</comment>
<name>A0A431UV29_9BACI</name>
<dbReference type="InterPro" id="IPR050768">
    <property type="entry name" value="UPF0353/GerABKA_families"/>
</dbReference>